<name>A0A5B2VJX5_9BACT</name>
<evidence type="ECO:0000259" key="2">
    <source>
        <dbReference type="Pfam" id="PF13699"/>
    </source>
</evidence>
<sequence length="515" mass="56911">MYSHATQRQTGDTYSASPAGHANGACTANTPKIQTKLTVNTPGDHHEQEADAMADKVMRMPSSSSWLQRKCAACEQEEDHHAQRTPQSSSITPYLQAKGGDGGMVSDTVHQGISASQGRGRRMDDSTLDFMSGRFGADLSQVNIHTGGEAAQLSEALNARAFTTGNNIYFNKGEYNPGTAAGQHLLAHELTHVLQQGGASTTVQRDDKKDPNAEEAINLERDILNSAAYKGLQADSQSRVTQIIAIAKTKPLGQDKGQRNYYFKKLQIALTTPFNGTETGKTEYDCSDNAEKENKKAVDEALKIEKEQWNGFLWNMEENLVAERKDKMVTRAGKGGKLYRVDATNLRSIRVLIKVRLIGADGEVRKIKALEDAIEREVWKSTKGYYLDIEFVDAPGNDVFDMTVKFCQWANAGNWASKPVTLSHEVHHALGLTDRYDYIESHSKNKDMNVAMRLVWFLAQMNKPTSDRDKFSKMSTSSNPLLAEDVCAVAFADAAERKKCIDARKDLDPSNVPPI</sequence>
<evidence type="ECO:0000313" key="4">
    <source>
        <dbReference type="Proteomes" id="UP000324611"/>
    </source>
</evidence>
<keyword evidence="4" id="KW-1185">Reference proteome</keyword>
<feature type="compositionally biased region" description="Polar residues" evidence="1">
    <location>
        <begin position="1"/>
        <end position="16"/>
    </location>
</feature>
<protein>
    <submittedName>
        <fullName evidence="3">DUF4157 domain-containing protein</fullName>
    </submittedName>
</protein>
<reference evidence="3 4" key="2">
    <citation type="submission" date="2019-09" db="EMBL/GenBank/DDBJ databases">
        <authorList>
            <person name="Jin C."/>
        </authorList>
    </citation>
    <scope>NUCLEOTIDE SEQUENCE [LARGE SCALE GENOMIC DNA]</scope>
    <source>
        <strain evidence="3 4">BN140078</strain>
    </source>
</reference>
<proteinExistence type="predicted"/>
<feature type="domain" description="eCIS core" evidence="2">
    <location>
        <begin position="123"/>
        <end position="199"/>
    </location>
</feature>
<organism evidence="3 4">
    <name type="scientific">Chitinophaga agrisoli</name>
    <dbReference type="NCBI Taxonomy" id="2607653"/>
    <lineage>
        <taxon>Bacteria</taxon>
        <taxon>Pseudomonadati</taxon>
        <taxon>Bacteroidota</taxon>
        <taxon>Chitinophagia</taxon>
        <taxon>Chitinophagales</taxon>
        <taxon>Chitinophagaceae</taxon>
        <taxon>Chitinophaga</taxon>
    </lineage>
</organism>
<accession>A0A5B2VJX5</accession>
<evidence type="ECO:0000313" key="3">
    <source>
        <dbReference type="EMBL" id="KAA2238890.1"/>
    </source>
</evidence>
<evidence type="ECO:0000256" key="1">
    <source>
        <dbReference type="SAM" id="MobiDB-lite"/>
    </source>
</evidence>
<comment type="caution">
    <text evidence="3">The sequence shown here is derived from an EMBL/GenBank/DDBJ whole genome shotgun (WGS) entry which is preliminary data.</text>
</comment>
<dbReference type="EMBL" id="VUOC01000004">
    <property type="protein sequence ID" value="KAA2238890.1"/>
    <property type="molecule type" value="Genomic_DNA"/>
</dbReference>
<reference evidence="3 4" key="1">
    <citation type="submission" date="2019-09" db="EMBL/GenBank/DDBJ databases">
        <title>Chitinophaga ginsengihumi sp. nov., isolated from soil of ginseng rhizosphere.</title>
        <authorList>
            <person name="Lee J."/>
        </authorList>
    </citation>
    <scope>NUCLEOTIDE SEQUENCE [LARGE SCALE GENOMIC DNA]</scope>
    <source>
        <strain evidence="3 4">BN140078</strain>
    </source>
</reference>
<feature type="region of interest" description="Disordered" evidence="1">
    <location>
        <begin position="1"/>
        <end position="29"/>
    </location>
</feature>
<dbReference type="AlphaFoldDB" id="A0A5B2VJX5"/>
<gene>
    <name evidence="3" type="ORF">F0L74_22000</name>
</gene>
<dbReference type="InterPro" id="IPR025295">
    <property type="entry name" value="eCIS_core_dom"/>
</dbReference>
<dbReference type="RefSeq" id="WP_149840069.1">
    <property type="nucleotide sequence ID" value="NZ_VUOC01000004.1"/>
</dbReference>
<dbReference type="Pfam" id="PF13699">
    <property type="entry name" value="eCIS_core"/>
    <property type="match status" value="1"/>
</dbReference>
<dbReference type="Proteomes" id="UP000324611">
    <property type="component" value="Unassembled WGS sequence"/>
</dbReference>